<evidence type="ECO:0000313" key="1">
    <source>
        <dbReference type="EMBL" id="MDR6809666.1"/>
    </source>
</evidence>
<accession>A0ABU1R8C8</accession>
<keyword evidence="2" id="KW-1185">Reference proteome</keyword>
<proteinExistence type="predicted"/>
<organism evidence="1 2">
    <name type="scientific">Dyadobacter fermentans</name>
    <dbReference type="NCBI Taxonomy" id="94254"/>
    <lineage>
        <taxon>Bacteria</taxon>
        <taxon>Pseudomonadati</taxon>
        <taxon>Bacteroidota</taxon>
        <taxon>Cytophagia</taxon>
        <taxon>Cytophagales</taxon>
        <taxon>Spirosomataceae</taxon>
        <taxon>Dyadobacter</taxon>
    </lineage>
</organism>
<dbReference type="Proteomes" id="UP001264980">
    <property type="component" value="Unassembled WGS sequence"/>
</dbReference>
<sequence>MLSRLLQDTKGNCEKRKRHLIPVLTRLGISLDDFLAKMESNAKSDADAK</sequence>
<gene>
    <name evidence="1" type="ORF">J2W84_006742</name>
</gene>
<dbReference type="EMBL" id="JAVDTI010000011">
    <property type="protein sequence ID" value="MDR6809666.1"/>
    <property type="molecule type" value="Genomic_DNA"/>
</dbReference>
<evidence type="ECO:0000313" key="2">
    <source>
        <dbReference type="Proteomes" id="UP001264980"/>
    </source>
</evidence>
<protein>
    <submittedName>
        <fullName evidence="1">Uncharacterized protein</fullName>
    </submittedName>
</protein>
<name>A0ABU1R8C8_9BACT</name>
<reference evidence="1 2" key="1">
    <citation type="submission" date="2023-07" db="EMBL/GenBank/DDBJ databases">
        <title>Sorghum-associated microbial communities from plants grown in Nebraska, USA.</title>
        <authorList>
            <person name="Schachtman D."/>
        </authorList>
    </citation>
    <scope>NUCLEOTIDE SEQUENCE [LARGE SCALE GENOMIC DNA]</scope>
    <source>
        <strain evidence="1 2">BE57</strain>
    </source>
</reference>
<comment type="caution">
    <text evidence="1">The sequence shown here is derived from an EMBL/GenBank/DDBJ whole genome shotgun (WGS) entry which is preliminary data.</text>
</comment>